<dbReference type="AlphaFoldDB" id="A0A4R7VR42"/>
<feature type="signal peptide" evidence="2">
    <location>
        <begin position="1"/>
        <end position="29"/>
    </location>
</feature>
<reference evidence="3 4" key="1">
    <citation type="submission" date="2019-03" db="EMBL/GenBank/DDBJ databases">
        <title>Genomic Encyclopedia of Archaeal and Bacterial Type Strains, Phase II (KMG-II): from individual species to whole genera.</title>
        <authorList>
            <person name="Goeker M."/>
        </authorList>
    </citation>
    <scope>NUCLEOTIDE SEQUENCE [LARGE SCALE GENOMIC DNA]</scope>
    <source>
        <strain evidence="3 4">DSM 45499</strain>
    </source>
</reference>
<proteinExistence type="predicted"/>
<keyword evidence="4" id="KW-1185">Reference proteome</keyword>
<feature type="transmembrane region" description="Helical" evidence="1">
    <location>
        <begin position="214"/>
        <end position="234"/>
    </location>
</feature>
<evidence type="ECO:0000313" key="4">
    <source>
        <dbReference type="Proteomes" id="UP000294927"/>
    </source>
</evidence>
<keyword evidence="1" id="KW-1133">Transmembrane helix</keyword>
<dbReference type="NCBIfam" id="NF040603">
    <property type="entry name" value="choice_anch_P"/>
    <property type="match status" value="1"/>
</dbReference>
<dbReference type="RefSeq" id="WP_133903624.1">
    <property type="nucleotide sequence ID" value="NZ_SOCP01000005.1"/>
</dbReference>
<keyword evidence="2" id="KW-0732">Signal</keyword>
<sequence>MRERIVRRGAVAGVVVAASLVFGAMPASADPGDGSAYVAMVAVTMRGEHAVDTGVLAPSSTAGPNTADVASVEAAKLVTAGTSSSSANLDQETGLVSSAADVSDVGLGLASLNGRIGAVKGHCEGDQGGVKGATTLSDVQIPGANVPANPEPNTAVDTLAARLVFNEQVRADDGSLTVNALHVYMNPTAGSGDVVLAQAKCGPPSPPVPLASGLGLWLSVGLLGLAAIPGGLAIRRRRTEFA</sequence>
<evidence type="ECO:0008006" key="5">
    <source>
        <dbReference type="Google" id="ProtNLM"/>
    </source>
</evidence>
<accession>A0A4R7VR42</accession>
<dbReference type="Proteomes" id="UP000294927">
    <property type="component" value="Unassembled WGS sequence"/>
</dbReference>
<evidence type="ECO:0000256" key="2">
    <source>
        <dbReference type="SAM" id="SignalP"/>
    </source>
</evidence>
<name>A0A4R7VR42_9PSEU</name>
<gene>
    <name evidence="3" type="ORF">CLV71_105368</name>
</gene>
<organism evidence="3 4">
    <name type="scientific">Actinophytocola oryzae</name>
    <dbReference type="NCBI Taxonomy" id="502181"/>
    <lineage>
        <taxon>Bacteria</taxon>
        <taxon>Bacillati</taxon>
        <taxon>Actinomycetota</taxon>
        <taxon>Actinomycetes</taxon>
        <taxon>Pseudonocardiales</taxon>
        <taxon>Pseudonocardiaceae</taxon>
    </lineage>
</organism>
<evidence type="ECO:0000313" key="3">
    <source>
        <dbReference type="EMBL" id="TDV52236.1"/>
    </source>
</evidence>
<dbReference type="OrthoDB" id="3686194at2"/>
<dbReference type="EMBL" id="SOCP01000005">
    <property type="protein sequence ID" value="TDV52236.1"/>
    <property type="molecule type" value="Genomic_DNA"/>
</dbReference>
<protein>
    <recommendedName>
        <fullName evidence="5">LPXTG-motif cell wall-anchored protein</fullName>
    </recommendedName>
</protein>
<comment type="caution">
    <text evidence="3">The sequence shown here is derived from an EMBL/GenBank/DDBJ whole genome shotgun (WGS) entry which is preliminary data.</text>
</comment>
<keyword evidence="1" id="KW-0812">Transmembrane</keyword>
<feature type="chain" id="PRO_5020952005" description="LPXTG-motif cell wall-anchored protein" evidence="2">
    <location>
        <begin position="30"/>
        <end position="242"/>
    </location>
</feature>
<keyword evidence="1" id="KW-0472">Membrane</keyword>
<evidence type="ECO:0000256" key="1">
    <source>
        <dbReference type="SAM" id="Phobius"/>
    </source>
</evidence>